<dbReference type="RefSeq" id="WP_193186309.1">
    <property type="nucleotide sequence ID" value="NZ_JACVXA010000086.1"/>
</dbReference>
<dbReference type="PANTHER" id="PTHR30621:SF0">
    <property type="entry name" value="BIFUNCTIONAL GLUTAMINE SYNTHETASE ADENYLYLTRANSFERASE_ADENYLYL-REMOVING ENZYME"/>
    <property type="match status" value="1"/>
</dbReference>
<keyword evidence="6" id="KW-0511">Multifunctional enzyme</keyword>
<keyword evidence="3" id="KW-0547">Nucleotide-binding</keyword>
<dbReference type="InterPro" id="IPR005190">
    <property type="entry name" value="GlnE_rpt_dom"/>
</dbReference>
<organism evidence="9 10">
    <name type="scientific">Mangrovicoccus algicola</name>
    <dbReference type="NCBI Taxonomy" id="2771008"/>
    <lineage>
        <taxon>Bacteria</taxon>
        <taxon>Pseudomonadati</taxon>
        <taxon>Pseudomonadota</taxon>
        <taxon>Alphaproteobacteria</taxon>
        <taxon>Rhodobacterales</taxon>
        <taxon>Paracoccaceae</taxon>
        <taxon>Mangrovicoccus</taxon>
    </lineage>
</organism>
<evidence type="ECO:0000313" key="9">
    <source>
        <dbReference type="EMBL" id="MBE3640342.1"/>
    </source>
</evidence>
<dbReference type="AlphaFoldDB" id="A0A8J6YYW3"/>
<protein>
    <submittedName>
        <fullName evidence="9">Glutamine-synthetase adenylyltransferase</fullName>
    </submittedName>
</protein>
<keyword evidence="10" id="KW-1185">Reference proteome</keyword>
<feature type="domain" description="PII-uridylyltransferase/Glutamine-synthetase adenylyltransferase" evidence="8">
    <location>
        <begin position="296"/>
        <end position="437"/>
    </location>
</feature>
<evidence type="ECO:0000256" key="3">
    <source>
        <dbReference type="ARBA" id="ARBA00022741"/>
    </source>
</evidence>
<dbReference type="CDD" id="cd05401">
    <property type="entry name" value="NT_GlnE_GlnD_like"/>
    <property type="match status" value="2"/>
</dbReference>
<comment type="caution">
    <text evidence="9">The sequence shown here is derived from an EMBL/GenBank/DDBJ whole genome shotgun (WGS) entry which is preliminary data.</text>
</comment>
<keyword evidence="1" id="KW-0808">Transferase</keyword>
<dbReference type="GO" id="GO:0000820">
    <property type="term" value="P:regulation of glutamine family amino acid metabolic process"/>
    <property type="evidence" value="ECO:0007669"/>
    <property type="project" value="TreeGrafter"/>
</dbReference>
<keyword evidence="4" id="KW-0067">ATP-binding</keyword>
<feature type="domain" description="Glutamate-ammonia ligase adenylyltransferase repeated" evidence="7">
    <location>
        <begin position="36"/>
        <end position="275"/>
    </location>
</feature>
<accession>A0A8J6YYW3</accession>
<dbReference type="GO" id="GO:0005829">
    <property type="term" value="C:cytosol"/>
    <property type="evidence" value="ECO:0007669"/>
    <property type="project" value="TreeGrafter"/>
</dbReference>
<dbReference type="GO" id="GO:0005524">
    <property type="term" value="F:ATP binding"/>
    <property type="evidence" value="ECO:0007669"/>
    <property type="project" value="UniProtKB-KW"/>
</dbReference>
<evidence type="ECO:0000256" key="6">
    <source>
        <dbReference type="ARBA" id="ARBA00023268"/>
    </source>
</evidence>
<evidence type="ECO:0000256" key="2">
    <source>
        <dbReference type="ARBA" id="ARBA00022695"/>
    </source>
</evidence>
<evidence type="ECO:0000256" key="5">
    <source>
        <dbReference type="ARBA" id="ARBA00022842"/>
    </source>
</evidence>
<keyword evidence="2 9" id="KW-0548">Nucleotidyltransferase</keyword>
<keyword evidence="5" id="KW-0460">Magnesium</keyword>
<reference evidence="9" key="1">
    <citation type="submission" date="2020-09" db="EMBL/GenBank/DDBJ databases">
        <title>A novel bacterium of genus Mangrovicoccus, isolated from South China Sea.</title>
        <authorList>
            <person name="Huang H."/>
            <person name="Mo K."/>
            <person name="Hu Y."/>
        </authorList>
    </citation>
    <scope>NUCLEOTIDE SEQUENCE</scope>
    <source>
        <strain evidence="9">HB182678</strain>
    </source>
</reference>
<dbReference type="InterPro" id="IPR013546">
    <property type="entry name" value="PII_UdlTrfase/GS_AdlTrfase"/>
</dbReference>
<dbReference type="Proteomes" id="UP000609121">
    <property type="component" value="Unassembled WGS sequence"/>
</dbReference>
<evidence type="ECO:0000313" key="10">
    <source>
        <dbReference type="Proteomes" id="UP000609121"/>
    </source>
</evidence>
<evidence type="ECO:0000259" key="8">
    <source>
        <dbReference type="Pfam" id="PF08335"/>
    </source>
</evidence>
<evidence type="ECO:0000256" key="1">
    <source>
        <dbReference type="ARBA" id="ARBA00022679"/>
    </source>
</evidence>
<proteinExistence type="predicted"/>
<evidence type="ECO:0000256" key="4">
    <source>
        <dbReference type="ARBA" id="ARBA00022840"/>
    </source>
</evidence>
<dbReference type="InterPro" id="IPR023057">
    <property type="entry name" value="GlnE"/>
</dbReference>
<dbReference type="PANTHER" id="PTHR30621">
    <property type="entry name" value="GLUTAMINE SYNTHETASE ADENYLYLTRANSFERASE"/>
    <property type="match status" value="1"/>
</dbReference>
<dbReference type="Gene3D" id="1.20.120.330">
    <property type="entry name" value="Nucleotidyltransferases domain 2"/>
    <property type="match status" value="2"/>
</dbReference>
<dbReference type="Pfam" id="PF08335">
    <property type="entry name" value="GlnD_UR_UTase"/>
    <property type="match status" value="1"/>
</dbReference>
<evidence type="ECO:0000259" key="7">
    <source>
        <dbReference type="Pfam" id="PF03710"/>
    </source>
</evidence>
<dbReference type="SUPFAM" id="SSF81593">
    <property type="entry name" value="Nucleotidyltransferase substrate binding subunit/domain"/>
    <property type="match status" value="2"/>
</dbReference>
<dbReference type="Pfam" id="PF03710">
    <property type="entry name" value="GlnE"/>
    <property type="match status" value="2"/>
</dbReference>
<gene>
    <name evidence="9" type="ORF">ICN82_19230</name>
</gene>
<name>A0A8J6YYW3_9RHOB</name>
<dbReference type="Gene3D" id="3.30.460.10">
    <property type="entry name" value="Beta Polymerase, domain 2"/>
    <property type="match status" value="2"/>
</dbReference>
<dbReference type="InterPro" id="IPR043519">
    <property type="entry name" value="NT_sf"/>
</dbReference>
<dbReference type="SUPFAM" id="SSF81301">
    <property type="entry name" value="Nucleotidyltransferase"/>
    <property type="match status" value="2"/>
</dbReference>
<sequence length="923" mass="100672">MTLTDLIRRHPRPYEPERAADTLAKLPDPGAARNLLEGVAGCSPYLAGLMTREAAWLEQALAADPATTLAQVLDALEPGPAKETGAALRVAKRRVALLAGLADCGGVWDLAQVTGALTRLSDRAVEVALQTVLAPLLRAGKIPGQTEADLATCAGLTVLSMGKTGARELNYSSDIDLIVLFDDDRFSSADLPEARMQFIRAVRKAMALLSDLTGEGYVFRTDLRLRPDPSVTPVAMAISAAIRYYESLGRTWERAAFIKARPSSGDLRAGRDFLQEIRPFIWRRHLDFATIEETQEMQAKIRSQKNTWDGTRLDGRNLKLGPGGIREIEFFTQTRQMIAGGRDPSLRVRGTCSGLERLAEAGWIPQEDAAALAARYRSLRSWEHRVQMIQDAQTHALPRDAAGWDRLAAFLDRPDAAALRAEMAQCFETVQGLTAPLMLPRRAEETAPADPRAAEVAERWHGFAALRSDRARAILARLLPDLLRRFERAAKPEEALLQFERFLSRLPAGVQVFSLFEANPHLIDLMVDIASSSPVLAEYLSRNAQVLDAVIGGSFFAPWPGRAGLAADLSETLDQDGGDYEQILDGTRRWHREWRFRIGVHLLRGLIDASEAAAQYSDLAEAVLEVLAPAVVAQFAEKHGHLPGGGAVLVGMGSLGARSLAASSDLDLIVIYDAPAEAVSDGARALDVRSYYARLTKAFVTALSAQMSEGTLYEVDMRLRPSGRQGPVATSWSGFRRYQREEAWTWEHMALTRARVIAGPQPLAEAFETFRREIVAGHADRGRVFRDLAEMRERLRTGKPQKGPWDTENGPGGRQDIELLAQACALVAGSAERDPLLQLGTGDLAPEAAGRLGEQLRLWAVLKQAGRLLSGGRPDPSHLGQGGRDMLLRDTAMPDIGTLEARIAEGRAAAAQLVDQAVRAGAD</sequence>
<feature type="domain" description="Glutamate-ammonia ligase adenylyltransferase repeated" evidence="7">
    <location>
        <begin position="526"/>
        <end position="768"/>
    </location>
</feature>
<dbReference type="EMBL" id="JACVXA010000086">
    <property type="protein sequence ID" value="MBE3640342.1"/>
    <property type="molecule type" value="Genomic_DNA"/>
</dbReference>
<dbReference type="GO" id="GO:0008882">
    <property type="term" value="F:[glutamate-ammonia-ligase] adenylyltransferase activity"/>
    <property type="evidence" value="ECO:0007669"/>
    <property type="project" value="InterPro"/>
</dbReference>